<keyword evidence="4 8" id="KW-0812">Transmembrane</keyword>
<evidence type="ECO:0000256" key="4">
    <source>
        <dbReference type="ARBA" id="ARBA00022692"/>
    </source>
</evidence>
<feature type="transmembrane region" description="Helical" evidence="8">
    <location>
        <begin position="80"/>
        <end position="98"/>
    </location>
</feature>
<organism evidence="9 10">
    <name type="scientific">Acinetobacter brisouii CIP 110357</name>
    <dbReference type="NCBI Taxonomy" id="1341683"/>
    <lineage>
        <taxon>Bacteria</taxon>
        <taxon>Pseudomonadati</taxon>
        <taxon>Pseudomonadota</taxon>
        <taxon>Gammaproteobacteria</taxon>
        <taxon>Moraxellales</taxon>
        <taxon>Moraxellaceae</taxon>
        <taxon>Acinetobacter</taxon>
    </lineage>
</organism>
<evidence type="ECO:0000256" key="2">
    <source>
        <dbReference type="ARBA" id="ARBA00007776"/>
    </source>
</evidence>
<reference evidence="9 10" key="1">
    <citation type="submission" date="2013-10" db="EMBL/GenBank/DDBJ databases">
        <title>The Genome Sequence of Acinetobacter brisouii CIP 110357.</title>
        <authorList>
            <consortium name="The Broad Institute Genomics Platform"/>
            <consortium name="The Broad Institute Genome Sequencing Center for Infectious Disease"/>
            <person name="Cerqueira G."/>
            <person name="Feldgarden M."/>
            <person name="Courvalin P."/>
            <person name="Grillot-Courvalin C."/>
            <person name="Clermont D."/>
            <person name="Rocha E."/>
            <person name="Yoon E.-J."/>
            <person name="Nemec A."/>
            <person name="Young S.K."/>
            <person name="Zeng Q."/>
            <person name="Gargeya S."/>
            <person name="Fitzgerald M."/>
            <person name="Abouelleil A."/>
            <person name="Alvarado L."/>
            <person name="Berlin A.M."/>
            <person name="Chapman S.B."/>
            <person name="Gainer-Dewar J."/>
            <person name="Goldberg J."/>
            <person name="Gnerre S."/>
            <person name="Griggs A."/>
            <person name="Gujja S."/>
            <person name="Hansen M."/>
            <person name="Howarth C."/>
            <person name="Imamovic A."/>
            <person name="Ireland A."/>
            <person name="Larimer J."/>
            <person name="McCowan C."/>
            <person name="Murphy C."/>
            <person name="Pearson M."/>
            <person name="Poon T.W."/>
            <person name="Priest M."/>
            <person name="Roberts A."/>
            <person name="Saif S."/>
            <person name="Shea T."/>
            <person name="Sykes S."/>
            <person name="Wortman J."/>
            <person name="Nusbaum C."/>
            <person name="Birren B."/>
        </authorList>
    </citation>
    <scope>NUCLEOTIDE SEQUENCE [LARGE SCALE GENOMIC DNA]</scope>
    <source>
        <strain evidence="9 10">CIP 110357</strain>
    </source>
</reference>
<feature type="transmembrane region" description="Helical" evidence="8">
    <location>
        <begin position="110"/>
        <end position="135"/>
    </location>
</feature>
<dbReference type="InterPro" id="IPR007227">
    <property type="entry name" value="Cell_shape_determining_MreD"/>
</dbReference>
<dbReference type="NCBIfam" id="TIGR03426">
    <property type="entry name" value="shape_MreD"/>
    <property type="match status" value="1"/>
</dbReference>
<dbReference type="GO" id="GO:0008360">
    <property type="term" value="P:regulation of cell shape"/>
    <property type="evidence" value="ECO:0007669"/>
    <property type="project" value="UniProtKB-KW"/>
</dbReference>
<evidence type="ECO:0000256" key="8">
    <source>
        <dbReference type="SAM" id="Phobius"/>
    </source>
</evidence>
<evidence type="ECO:0000256" key="1">
    <source>
        <dbReference type="ARBA" id="ARBA00004651"/>
    </source>
</evidence>
<dbReference type="HOGENOM" id="CLU_119315_2_0_6"/>
<dbReference type="PATRIC" id="fig|1341683.3.peg.1961"/>
<keyword evidence="10" id="KW-1185">Reference proteome</keyword>
<comment type="caution">
    <text evidence="9">The sequence shown here is derived from an EMBL/GenBank/DDBJ whole genome shotgun (WGS) entry which is preliminary data.</text>
</comment>
<feature type="transmembrane region" description="Helical" evidence="8">
    <location>
        <begin position="141"/>
        <end position="158"/>
    </location>
</feature>
<gene>
    <name evidence="9" type="ORF">P255_01975</name>
</gene>
<dbReference type="EMBL" id="AYEU01000006">
    <property type="protein sequence ID" value="ESK51460.1"/>
    <property type="molecule type" value="Genomic_DNA"/>
</dbReference>
<evidence type="ECO:0000256" key="6">
    <source>
        <dbReference type="ARBA" id="ARBA00022989"/>
    </source>
</evidence>
<evidence type="ECO:0000313" key="10">
    <source>
        <dbReference type="Proteomes" id="UP000018418"/>
    </source>
</evidence>
<dbReference type="AlphaFoldDB" id="V2US34"/>
<feature type="transmembrane region" description="Helical" evidence="8">
    <location>
        <begin position="46"/>
        <end position="68"/>
    </location>
</feature>
<keyword evidence="7 8" id="KW-0472">Membrane</keyword>
<name>V2US34_9GAMM</name>
<dbReference type="PANTHER" id="PTHR37484:SF1">
    <property type="entry name" value="ROD SHAPE-DETERMINING PROTEIN MRED"/>
    <property type="match status" value="1"/>
</dbReference>
<dbReference type="Proteomes" id="UP000018418">
    <property type="component" value="Unassembled WGS sequence"/>
</dbReference>
<dbReference type="STRING" id="396323.VH98_08680"/>
<sequence>MLVANYRPQKPRDPLIWIVISTVLASVLMVYPLAYDASAWRPCIMLLVMLFWVLCQPTWCGVWFAFSLGIFTDLLLDAPLGQNALIYVVITFAARYFIRERRVLTFLNLWIIAILAILAYVIFVWVTQVMAGINYPVMRRWPPLISSVFAWPVLYYCLKKWRA</sequence>
<evidence type="ECO:0000256" key="5">
    <source>
        <dbReference type="ARBA" id="ARBA00022960"/>
    </source>
</evidence>
<comment type="subcellular location">
    <subcellularLocation>
        <location evidence="1">Cell membrane</location>
        <topology evidence="1">Multi-pass membrane protein</topology>
    </subcellularLocation>
</comment>
<dbReference type="Pfam" id="PF04093">
    <property type="entry name" value="MreD"/>
    <property type="match status" value="1"/>
</dbReference>
<protein>
    <submittedName>
        <fullName evidence="9">Rod shape-determining protein MreD</fullName>
    </submittedName>
</protein>
<keyword evidence="6 8" id="KW-1133">Transmembrane helix</keyword>
<keyword evidence="3" id="KW-1003">Cell membrane</keyword>
<dbReference type="PANTHER" id="PTHR37484">
    <property type="entry name" value="ROD SHAPE-DETERMINING PROTEIN MRED"/>
    <property type="match status" value="1"/>
</dbReference>
<dbReference type="RefSeq" id="WP_004899758.1">
    <property type="nucleotide sequence ID" value="NZ_BBTI01000002.1"/>
</dbReference>
<evidence type="ECO:0000313" key="9">
    <source>
        <dbReference type="EMBL" id="ESK51460.1"/>
    </source>
</evidence>
<evidence type="ECO:0000256" key="3">
    <source>
        <dbReference type="ARBA" id="ARBA00022475"/>
    </source>
</evidence>
<comment type="similarity">
    <text evidence="2">Belongs to the MreD family.</text>
</comment>
<dbReference type="InterPro" id="IPR026034">
    <property type="entry name" value="MreD_proteobac"/>
</dbReference>
<feature type="transmembrane region" description="Helical" evidence="8">
    <location>
        <begin position="15"/>
        <end position="34"/>
    </location>
</feature>
<keyword evidence="5" id="KW-0133">Cell shape</keyword>
<accession>V2US34</accession>
<evidence type="ECO:0000256" key="7">
    <source>
        <dbReference type="ARBA" id="ARBA00023136"/>
    </source>
</evidence>
<proteinExistence type="inferred from homology"/>
<dbReference type="GO" id="GO:0005886">
    <property type="term" value="C:plasma membrane"/>
    <property type="evidence" value="ECO:0007669"/>
    <property type="project" value="UniProtKB-SubCell"/>
</dbReference>
<dbReference type="OrthoDB" id="6711173at2"/>